<sequence>MNDENDDIVIDENAPQRVHSYWWCAGFGDTLIWSRLDVYDSGLAEVFGATGEYLRYDDETAARMALLDAEFREFDGLDEEDAAVMGFDLDSMHEPSGDSDEELLPRMVHKIARGLG</sequence>
<name>A0ABT1QXW8_9GAMM</name>
<evidence type="ECO:0000313" key="1">
    <source>
        <dbReference type="EMBL" id="MCQ4167131.1"/>
    </source>
</evidence>
<dbReference type="RefSeq" id="WP_255916319.1">
    <property type="nucleotide sequence ID" value="NZ_JANFQO010000025.1"/>
</dbReference>
<comment type="caution">
    <text evidence="1">The sequence shown here is derived from an EMBL/GenBank/DDBJ whole genome shotgun (WGS) entry which is preliminary data.</text>
</comment>
<dbReference type="EMBL" id="JANFQO010000025">
    <property type="protein sequence ID" value="MCQ4167131.1"/>
    <property type="molecule type" value="Genomic_DNA"/>
</dbReference>
<evidence type="ECO:0008006" key="3">
    <source>
        <dbReference type="Google" id="ProtNLM"/>
    </source>
</evidence>
<protein>
    <recommendedName>
        <fullName evidence="3">CdiI immunity protein domain-containing protein</fullName>
    </recommendedName>
</protein>
<accession>A0ABT1QXW8</accession>
<organism evidence="1 2">
    <name type="scientific">Tahibacter harae</name>
    <dbReference type="NCBI Taxonomy" id="2963937"/>
    <lineage>
        <taxon>Bacteria</taxon>
        <taxon>Pseudomonadati</taxon>
        <taxon>Pseudomonadota</taxon>
        <taxon>Gammaproteobacteria</taxon>
        <taxon>Lysobacterales</taxon>
        <taxon>Rhodanobacteraceae</taxon>
        <taxon>Tahibacter</taxon>
    </lineage>
</organism>
<dbReference type="Proteomes" id="UP001165498">
    <property type="component" value="Unassembled WGS sequence"/>
</dbReference>
<reference evidence="1" key="1">
    <citation type="submission" date="2022-07" db="EMBL/GenBank/DDBJ databases">
        <title>Tahibacter sp., a new gammaproteobacterium isolated from the silt sample collected at pig farm.</title>
        <authorList>
            <person name="Chen H."/>
        </authorList>
    </citation>
    <scope>NUCLEOTIDE SEQUENCE</scope>
    <source>
        <strain evidence="1">P2K</strain>
    </source>
</reference>
<evidence type="ECO:0000313" key="2">
    <source>
        <dbReference type="Proteomes" id="UP001165498"/>
    </source>
</evidence>
<proteinExistence type="predicted"/>
<gene>
    <name evidence="1" type="ORF">NM961_20640</name>
</gene>
<keyword evidence="2" id="KW-1185">Reference proteome</keyword>